<keyword evidence="2" id="KW-1185">Reference proteome</keyword>
<name>A0A8J3UH00_9ACTN</name>
<dbReference type="EMBL" id="BOOP01000052">
    <property type="protein sequence ID" value="GII43126.1"/>
    <property type="molecule type" value="Genomic_DNA"/>
</dbReference>
<dbReference type="AlphaFoldDB" id="A0A8J3UH00"/>
<gene>
    <name evidence="1" type="ORF">Pph01_81290</name>
</gene>
<comment type="caution">
    <text evidence="1">The sequence shown here is derived from an EMBL/GenBank/DDBJ whole genome shotgun (WGS) entry which is preliminary data.</text>
</comment>
<evidence type="ECO:0000313" key="1">
    <source>
        <dbReference type="EMBL" id="GII43126.1"/>
    </source>
</evidence>
<proteinExistence type="predicted"/>
<dbReference type="Proteomes" id="UP000622547">
    <property type="component" value="Unassembled WGS sequence"/>
</dbReference>
<accession>A0A8J3UH00</accession>
<organism evidence="1 2">
    <name type="scientific">Planotetraspora phitsanulokensis</name>
    <dbReference type="NCBI Taxonomy" id="575192"/>
    <lineage>
        <taxon>Bacteria</taxon>
        <taxon>Bacillati</taxon>
        <taxon>Actinomycetota</taxon>
        <taxon>Actinomycetes</taxon>
        <taxon>Streptosporangiales</taxon>
        <taxon>Streptosporangiaceae</taxon>
        <taxon>Planotetraspora</taxon>
    </lineage>
</organism>
<evidence type="ECO:0000313" key="2">
    <source>
        <dbReference type="Proteomes" id="UP000622547"/>
    </source>
</evidence>
<sequence length="58" mass="6356">MYEYLTAVIAREKAETLVGVIPLDLATRHRGDLVQTVVKVIASRLCPERAPADPHSGK</sequence>
<protein>
    <submittedName>
        <fullName evidence="1">Uncharacterized protein</fullName>
    </submittedName>
</protein>
<reference evidence="1 2" key="1">
    <citation type="submission" date="2021-01" db="EMBL/GenBank/DDBJ databases">
        <title>Whole genome shotgun sequence of Planotetraspora phitsanulokensis NBRC 104273.</title>
        <authorList>
            <person name="Komaki H."/>
            <person name="Tamura T."/>
        </authorList>
    </citation>
    <scope>NUCLEOTIDE SEQUENCE [LARGE SCALE GENOMIC DNA]</scope>
    <source>
        <strain evidence="1 2">NBRC 104273</strain>
    </source>
</reference>